<feature type="region of interest" description="Disordered" evidence="1">
    <location>
        <begin position="286"/>
        <end position="323"/>
    </location>
</feature>
<keyword evidence="2" id="KW-0472">Membrane</keyword>
<sequence>MHTTTATVPPRTQRRFMPEIQGLRAVAVGLVVLFHLWPTQMPGGFVGVDVFFVISGYLITSHLLRELDRTGSIRLGSFYARRARRLLPASLLVLAVSGVAAAVILPAQLARASLREVIAGTFYVENLFLASKAVTYSASNDTASPVQHYWSLSTEEQFYALWPALILFAVWVAARAARRAGGTHSPRAAAAVALGLLAAASLIHSIVLTDADPAAAYFVTTTRAWEFGIGALTSFVALRWTPRGPVAATMRWAGFAAIVATSFLISQATPFPGRWLCGPSWGPPGSSWPVTRSPPTRSSASGTCARCSGSATSRMRSTCGTGP</sequence>
<feature type="domain" description="Acyltransferase 3" evidence="3">
    <location>
        <begin position="19"/>
        <end position="269"/>
    </location>
</feature>
<keyword evidence="4" id="KW-0012">Acyltransferase</keyword>
<feature type="transmembrane region" description="Helical" evidence="2">
    <location>
        <begin position="214"/>
        <end position="238"/>
    </location>
</feature>
<feature type="transmembrane region" description="Helical" evidence="2">
    <location>
        <begin position="250"/>
        <end position="269"/>
    </location>
</feature>
<evidence type="ECO:0000256" key="1">
    <source>
        <dbReference type="SAM" id="MobiDB-lite"/>
    </source>
</evidence>
<evidence type="ECO:0000256" key="2">
    <source>
        <dbReference type="SAM" id="Phobius"/>
    </source>
</evidence>
<evidence type="ECO:0000313" key="4">
    <source>
        <dbReference type="EMBL" id="QIK73067.1"/>
    </source>
</evidence>
<name>A0A6G7Y8X4_9ACTN</name>
<dbReference type="RefSeq" id="WP_166234138.1">
    <property type="nucleotide sequence ID" value="NZ_CP049865.1"/>
</dbReference>
<dbReference type="GO" id="GO:0016020">
    <property type="term" value="C:membrane"/>
    <property type="evidence" value="ECO:0007669"/>
    <property type="project" value="TreeGrafter"/>
</dbReference>
<keyword evidence="5" id="KW-1185">Reference proteome</keyword>
<dbReference type="KEGG" id="prv:G7070_13345"/>
<dbReference type="AlphaFoldDB" id="A0A6G7Y8X4"/>
<keyword evidence="2" id="KW-1133">Transmembrane helix</keyword>
<dbReference type="GO" id="GO:0009103">
    <property type="term" value="P:lipopolysaccharide biosynthetic process"/>
    <property type="evidence" value="ECO:0007669"/>
    <property type="project" value="TreeGrafter"/>
</dbReference>
<feature type="transmembrane region" description="Helical" evidence="2">
    <location>
        <begin position="189"/>
        <end position="208"/>
    </location>
</feature>
<dbReference type="EMBL" id="CP049865">
    <property type="protein sequence ID" value="QIK73067.1"/>
    <property type="molecule type" value="Genomic_DNA"/>
</dbReference>
<feature type="transmembrane region" description="Helical" evidence="2">
    <location>
        <begin position="85"/>
        <end position="105"/>
    </location>
</feature>
<feature type="compositionally biased region" description="Polar residues" evidence="1">
    <location>
        <begin position="293"/>
        <end position="302"/>
    </location>
</feature>
<feature type="transmembrane region" description="Helical" evidence="2">
    <location>
        <begin position="44"/>
        <end position="64"/>
    </location>
</feature>
<keyword evidence="4" id="KW-0808">Transferase</keyword>
<proteinExistence type="predicted"/>
<dbReference type="InterPro" id="IPR002656">
    <property type="entry name" value="Acyl_transf_3_dom"/>
</dbReference>
<dbReference type="InterPro" id="IPR050879">
    <property type="entry name" value="Acyltransferase_3"/>
</dbReference>
<protein>
    <submittedName>
        <fullName evidence="4">Acyltransferase</fullName>
    </submittedName>
</protein>
<feature type="transmembrane region" description="Helical" evidence="2">
    <location>
        <begin position="21"/>
        <end position="38"/>
    </location>
</feature>
<feature type="transmembrane region" description="Helical" evidence="2">
    <location>
        <begin position="159"/>
        <end position="177"/>
    </location>
</feature>
<dbReference type="PANTHER" id="PTHR23028">
    <property type="entry name" value="ACETYLTRANSFERASE"/>
    <property type="match status" value="1"/>
</dbReference>
<evidence type="ECO:0000259" key="3">
    <source>
        <dbReference type="Pfam" id="PF01757"/>
    </source>
</evidence>
<evidence type="ECO:0000313" key="5">
    <source>
        <dbReference type="Proteomes" id="UP000501058"/>
    </source>
</evidence>
<dbReference type="PANTHER" id="PTHR23028:SF53">
    <property type="entry name" value="ACYL_TRANSF_3 DOMAIN-CONTAINING PROTEIN"/>
    <property type="match status" value="1"/>
</dbReference>
<dbReference type="Pfam" id="PF01757">
    <property type="entry name" value="Acyl_transf_3"/>
    <property type="match status" value="1"/>
</dbReference>
<reference evidence="4 5" key="1">
    <citation type="submission" date="2020-03" db="EMBL/GenBank/DDBJ databases">
        <title>Propioniciclava sp. nov., isolated from Hydrophilus acuminatus.</title>
        <authorList>
            <person name="Hyun D.-W."/>
            <person name="Bae J.-W."/>
        </authorList>
    </citation>
    <scope>NUCLEOTIDE SEQUENCE [LARGE SCALE GENOMIC DNA]</scope>
    <source>
        <strain evidence="4 5">HDW11</strain>
    </source>
</reference>
<feature type="compositionally biased region" description="Polar residues" evidence="1">
    <location>
        <begin position="309"/>
        <end position="323"/>
    </location>
</feature>
<accession>A0A6G7Y8X4</accession>
<dbReference type="GO" id="GO:0016747">
    <property type="term" value="F:acyltransferase activity, transferring groups other than amino-acyl groups"/>
    <property type="evidence" value="ECO:0007669"/>
    <property type="project" value="InterPro"/>
</dbReference>
<organism evidence="4 5">
    <name type="scientific">Propioniciclava coleopterorum</name>
    <dbReference type="NCBI Taxonomy" id="2714937"/>
    <lineage>
        <taxon>Bacteria</taxon>
        <taxon>Bacillati</taxon>
        <taxon>Actinomycetota</taxon>
        <taxon>Actinomycetes</taxon>
        <taxon>Propionibacteriales</taxon>
        <taxon>Propionibacteriaceae</taxon>
        <taxon>Propioniciclava</taxon>
    </lineage>
</organism>
<keyword evidence="2" id="KW-0812">Transmembrane</keyword>
<dbReference type="Proteomes" id="UP000501058">
    <property type="component" value="Chromosome"/>
</dbReference>
<gene>
    <name evidence="4" type="ORF">G7070_13345</name>
</gene>